<accession>A0A1E1KY05</accession>
<comment type="caution">
    <text evidence="1">The sequence shown here is derived from an EMBL/GenBank/DDBJ whole genome shotgun (WGS) entry which is preliminary data.</text>
</comment>
<sequence length="74" mass="8420">MSFDHIVEEREKAKEKFKAKNSSKFKEYESIEDEYIATTFTSCEAGSDIDYDSDDKKPEALFMTSIGPVLVEAV</sequence>
<gene>
    <name evidence="1" type="ORF">RCO7_11745</name>
</gene>
<evidence type="ECO:0000313" key="1">
    <source>
        <dbReference type="EMBL" id="CZT03135.1"/>
    </source>
</evidence>
<protein>
    <submittedName>
        <fullName evidence="1">Uncharacterized protein</fullName>
    </submittedName>
</protein>
<dbReference type="Proteomes" id="UP000178129">
    <property type="component" value="Unassembled WGS sequence"/>
</dbReference>
<name>A0A1E1KY05_9HELO</name>
<proteinExistence type="predicted"/>
<dbReference type="InParanoid" id="A0A1E1KY05"/>
<keyword evidence="2" id="KW-1185">Reference proteome</keyword>
<dbReference type="EMBL" id="FJUW01000027">
    <property type="protein sequence ID" value="CZT03135.1"/>
    <property type="molecule type" value="Genomic_DNA"/>
</dbReference>
<evidence type="ECO:0000313" key="2">
    <source>
        <dbReference type="Proteomes" id="UP000178129"/>
    </source>
</evidence>
<reference evidence="2" key="1">
    <citation type="submission" date="2016-03" db="EMBL/GenBank/DDBJ databases">
        <authorList>
            <person name="Ploux O."/>
        </authorList>
    </citation>
    <scope>NUCLEOTIDE SEQUENCE [LARGE SCALE GENOMIC DNA]</scope>
    <source>
        <strain evidence="2">UK7</strain>
    </source>
</reference>
<dbReference type="AlphaFoldDB" id="A0A1E1KY05"/>
<organism evidence="1 2">
    <name type="scientific">Rhynchosporium graminicola</name>
    <dbReference type="NCBI Taxonomy" id="2792576"/>
    <lineage>
        <taxon>Eukaryota</taxon>
        <taxon>Fungi</taxon>
        <taxon>Dikarya</taxon>
        <taxon>Ascomycota</taxon>
        <taxon>Pezizomycotina</taxon>
        <taxon>Leotiomycetes</taxon>
        <taxon>Helotiales</taxon>
        <taxon>Ploettnerulaceae</taxon>
        <taxon>Rhynchosporium</taxon>
    </lineage>
</organism>